<dbReference type="EMBL" id="BAABDH010000112">
    <property type="protein sequence ID" value="GAA3953825.1"/>
    <property type="molecule type" value="Genomic_DNA"/>
</dbReference>
<name>A0ABP7NTH9_9BACT</name>
<accession>A0ABP7NTH9</accession>
<keyword evidence="1" id="KW-0812">Transmembrane</keyword>
<dbReference type="Proteomes" id="UP001499909">
    <property type="component" value="Unassembled WGS sequence"/>
</dbReference>
<keyword evidence="3" id="KW-1185">Reference proteome</keyword>
<sequence>MLKVCLALLAALVTLTLVLLLLKLGHIGPVGSWPWLSVVAPIWGAWCLTLFGTMVYGLIRLVMLVVPRN</sequence>
<keyword evidence="1" id="KW-0472">Membrane</keyword>
<evidence type="ECO:0000313" key="3">
    <source>
        <dbReference type="Proteomes" id="UP001499909"/>
    </source>
</evidence>
<comment type="caution">
    <text evidence="2">The sequence shown here is derived from an EMBL/GenBank/DDBJ whole genome shotgun (WGS) entry which is preliminary data.</text>
</comment>
<organism evidence="2 3">
    <name type="scientific">Hymenobacter algoricola</name>
    <dbReference type="NCBI Taxonomy" id="486267"/>
    <lineage>
        <taxon>Bacteria</taxon>
        <taxon>Pseudomonadati</taxon>
        <taxon>Bacteroidota</taxon>
        <taxon>Cytophagia</taxon>
        <taxon>Cytophagales</taxon>
        <taxon>Hymenobacteraceae</taxon>
        <taxon>Hymenobacter</taxon>
    </lineage>
</organism>
<feature type="transmembrane region" description="Helical" evidence="1">
    <location>
        <begin position="43"/>
        <end position="66"/>
    </location>
</feature>
<keyword evidence="1" id="KW-1133">Transmembrane helix</keyword>
<reference evidence="3" key="1">
    <citation type="journal article" date="2019" name="Int. J. Syst. Evol. Microbiol.">
        <title>The Global Catalogue of Microorganisms (GCM) 10K type strain sequencing project: providing services to taxonomists for standard genome sequencing and annotation.</title>
        <authorList>
            <consortium name="The Broad Institute Genomics Platform"/>
            <consortium name="The Broad Institute Genome Sequencing Center for Infectious Disease"/>
            <person name="Wu L."/>
            <person name="Ma J."/>
        </authorList>
    </citation>
    <scope>NUCLEOTIDE SEQUENCE [LARGE SCALE GENOMIC DNA]</scope>
    <source>
        <strain evidence="3">JCM 17214</strain>
    </source>
</reference>
<evidence type="ECO:0008006" key="4">
    <source>
        <dbReference type="Google" id="ProtNLM"/>
    </source>
</evidence>
<evidence type="ECO:0000313" key="2">
    <source>
        <dbReference type="EMBL" id="GAA3953825.1"/>
    </source>
</evidence>
<protein>
    <recommendedName>
        <fullName evidence="4">DUF4175 domain-containing protein</fullName>
    </recommendedName>
</protein>
<proteinExistence type="predicted"/>
<gene>
    <name evidence="2" type="ORF">GCM10022406_39400</name>
</gene>
<evidence type="ECO:0000256" key="1">
    <source>
        <dbReference type="SAM" id="Phobius"/>
    </source>
</evidence>